<organism evidence="1">
    <name type="scientific">Siphoviridae sp. ctSA812</name>
    <dbReference type="NCBI Taxonomy" id="2825508"/>
    <lineage>
        <taxon>Viruses</taxon>
        <taxon>Duplodnaviria</taxon>
        <taxon>Heunggongvirae</taxon>
        <taxon>Uroviricota</taxon>
        <taxon>Caudoviricetes</taxon>
    </lineage>
</organism>
<accession>A0A8S5U3N8</accession>
<dbReference type="EMBL" id="BK016000">
    <property type="protein sequence ID" value="DAF89014.1"/>
    <property type="molecule type" value="Genomic_DNA"/>
</dbReference>
<reference evidence="1" key="1">
    <citation type="journal article" date="2021" name="Proc. Natl. Acad. Sci. U.S.A.">
        <title>A Catalog of Tens of Thousands of Viruses from Human Metagenomes Reveals Hidden Associations with Chronic Diseases.</title>
        <authorList>
            <person name="Tisza M.J."/>
            <person name="Buck C.B."/>
        </authorList>
    </citation>
    <scope>NUCLEOTIDE SEQUENCE</scope>
    <source>
        <strain evidence="1">CtSA812</strain>
    </source>
</reference>
<name>A0A8S5U3N8_9CAUD</name>
<proteinExistence type="predicted"/>
<protein>
    <submittedName>
        <fullName evidence="1">Uncharacterized protein</fullName>
    </submittedName>
</protein>
<sequence>MNPGSLSTSIFGTREHVGTPKSYLPIYNTHIFIYPYFSSQKIYENRISRVLCVPSVENTEVLGTDERSGHCKSDHEVP</sequence>
<evidence type="ECO:0000313" key="1">
    <source>
        <dbReference type="EMBL" id="DAF89014.1"/>
    </source>
</evidence>